<proteinExistence type="inferred from homology"/>
<dbReference type="Pfam" id="PF04832">
    <property type="entry name" value="SOUL"/>
    <property type="match status" value="1"/>
</dbReference>
<comment type="subunit">
    <text evidence="3">Monomer.</text>
</comment>
<dbReference type="PANTHER" id="PTHR11220:SF1">
    <property type="entry name" value="HEME-BINDING PROTEIN 2"/>
    <property type="match status" value="1"/>
</dbReference>
<comment type="subcellular location">
    <subcellularLocation>
        <location evidence="1">Cytoplasm</location>
    </subcellularLocation>
</comment>
<dbReference type="PANTHER" id="PTHR11220">
    <property type="entry name" value="HEME-BINDING PROTEIN-RELATED"/>
    <property type="match status" value="1"/>
</dbReference>
<accession>A0A6J2WRT7</accession>
<organism evidence="8 9">
    <name type="scientific">Chanos chanos</name>
    <name type="common">Milkfish</name>
    <name type="synonym">Mugil chanos</name>
    <dbReference type="NCBI Taxonomy" id="29144"/>
    <lineage>
        <taxon>Eukaryota</taxon>
        <taxon>Metazoa</taxon>
        <taxon>Chordata</taxon>
        <taxon>Craniata</taxon>
        <taxon>Vertebrata</taxon>
        <taxon>Euteleostomi</taxon>
        <taxon>Actinopterygii</taxon>
        <taxon>Neopterygii</taxon>
        <taxon>Teleostei</taxon>
        <taxon>Ostariophysi</taxon>
        <taxon>Gonorynchiformes</taxon>
        <taxon>Chanidae</taxon>
        <taxon>Chanos</taxon>
    </lineage>
</organism>
<dbReference type="InParanoid" id="A0A6J2WRT7"/>
<dbReference type="GO" id="GO:0020037">
    <property type="term" value="F:heme binding"/>
    <property type="evidence" value="ECO:0007669"/>
    <property type="project" value="TreeGrafter"/>
</dbReference>
<sequence length="215" mass="24304">MLCLAGVFVLLLSVTTEARVGNSSESSFCTETEECLLYDLVCEGNGYEVRHYEPFKVVTTEVESYFTVIAAVRGFRTLAGYVTGHNAAGTGISMTTPVIMKRKENRSKQLTSVYEISFVLPSHYQTNPPAPIDESVKIVDMPDMHVYVRSYGGWFFDIMSRIQTYLLRRQLNSAQASYNTEYHFDVGYNSPMTIKDRHNEVWYVVEGEPVCPASE</sequence>
<evidence type="ECO:0000256" key="1">
    <source>
        <dbReference type="ARBA" id="ARBA00004496"/>
    </source>
</evidence>
<evidence type="ECO:0000313" key="8">
    <source>
        <dbReference type="Proteomes" id="UP000504632"/>
    </source>
</evidence>
<dbReference type="InterPro" id="IPR006917">
    <property type="entry name" value="SOUL_heme-bd"/>
</dbReference>
<keyword evidence="7" id="KW-0732">Signal</keyword>
<dbReference type="GeneID" id="115826941"/>
<evidence type="ECO:0000256" key="4">
    <source>
        <dbReference type="ARBA" id="ARBA00022490"/>
    </source>
</evidence>
<dbReference type="GO" id="GO:0005737">
    <property type="term" value="C:cytoplasm"/>
    <property type="evidence" value="ECO:0007669"/>
    <property type="project" value="UniProtKB-SubCell"/>
</dbReference>
<keyword evidence="4" id="KW-0963">Cytoplasm</keyword>
<dbReference type="RefSeq" id="XP_030646751.1">
    <property type="nucleotide sequence ID" value="XM_030790891.1"/>
</dbReference>
<dbReference type="OrthoDB" id="6424451at2759"/>
<dbReference type="AlphaFoldDB" id="A0A6J2WRT7"/>
<comment type="similarity">
    <text evidence="2">Belongs to the HEBP family.</text>
</comment>
<evidence type="ECO:0000256" key="6">
    <source>
        <dbReference type="ARBA" id="ARBA00040755"/>
    </source>
</evidence>
<gene>
    <name evidence="9" type="primary">LOC115826941</name>
</gene>
<keyword evidence="8" id="KW-1185">Reference proteome</keyword>
<name>A0A6J2WRT7_CHACN</name>
<dbReference type="Proteomes" id="UP000504632">
    <property type="component" value="Chromosome 13"/>
</dbReference>
<dbReference type="InterPro" id="IPR011256">
    <property type="entry name" value="Reg_factor_effector_dom_sf"/>
</dbReference>
<dbReference type="FunFam" id="3.20.80.10:FF:000003">
    <property type="entry name" value="Heme-binding protein 1"/>
    <property type="match status" value="1"/>
</dbReference>
<dbReference type="SUPFAM" id="SSF55136">
    <property type="entry name" value="Probable bacterial effector-binding domain"/>
    <property type="match status" value="1"/>
</dbReference>
<protein>
    <recommendedName>
        <fullName evidence="6">Heme-binding protein 1</fullName>
    </recommendedName>
</protein>
<reference evidence="9" key="1">
    <citation type="submission" date="2025-08" db="UniProtKB">
        <authorList>
            <consortium name="RefSeq"/>
        </authorList>
    </citation>
    <scope>IDENTIFICATION</scope>
</reference>
<comment type="function">
    <text evidence="5">May bind free porphyrinogens that may be present in the cell and thus facilitate removal of these potentially toxic compound. Binds with a high affinity to one molecule of heme or porphyrins. It binds metalloporphyrins, free porphyrins and N-methylprotoporphyrin with similar affinities.</text>
</comment>
<feature type="signal peptide" evidence="7">
    <location>
        <begin position="1"/>
        <end position="18"/>
    </location>
</feature>
<evidence type="ECO:0000256" key="7">
    <source>
        <dbReference type="SAM" id="SignalP"/>
    </source>
</evidence>
<evidence type="ECO:0000256" key="5">
    <source>
        <dbReference type="ARBA" id="ARBA00037673"/>
    </source>
</evidence>
<evidence type="ECO:0000256" key="2">
    <source>
        <dbReference type="ARBA" id="ARBA00009817"/>
    </source>
</evidence>
<evidence type="ECO:0000256" key="3">
    <source>
        <dbReference type="ARBA" id="ARBA00011245"/>
    </source>
</evidence>
<dbReference type="Gene3D" id="3.20.80.10">
    <property type="entry name" value="Regulatory factor, effector binding domain"/>
    <property type="match status" value="1"/>
</dbReference>
<evidence type="ECO:0000313" key="9">
    <source>
        <dbReference type="RefSeq" id="XP_030646751.1"/>
    </source>
</evidence>
<feature type="chain" id="PRO_5026750135" description="Heme-binding protein 1" evidence="7">
    <location>
        <begin position="19"/>
        <end position="215"/>
    </location>
</feature>